<accession>E6Q9Z3</accession>
<evidence type="ECO:0000313" key="1">
    <source>
        <dbReference type="EMBL" id="CBI04019.1"/>
    </source>
</evidence>
<gene>
    <name evidence="1" type="ORF">CARN5_2561</name>
</gene>
<protein>
    <submittedName>
        <fullName evidence="1">Uncharacterized protein</fullName>
    </submittedName>
</protein>
<dbReference type="EMBL" id="CABP01000039">
    <property type="protein sequence ID" value="CBI04019.1"/>
    <property type="molecule type" value="Genomic_DNA"/>
</dbReference>
<organism evidence="1">
    <name type="scientific">mine drainage metagenome</name>
    <dbReference type="NCBI Taxonomy" id="410659"/>
    <lineage>
        <taxon>unclassified sequences</taxon>
        <taxon>metagenomes</taxon>
        <taxon>ecological metagenomes</taxon>
    </lineage>
</organism>
<reference evidence="1" key="1">
    <citation type="submission" date="2009-10" db="EMBL/GenBank/DDBJ databases">
        <title>Diversity of trophic interactions inside an arsenic-rich microbial ecosystem.</title>
        <authorList>
            <person name="Bertin P.N."/>
            <person name="Heinrich-Salmeron A."/>
            <person name="Pelletier E."/>
            <person name="Goulhen-Chollet F."/>
            <person name="Arsene-Ploetze F."/>
            <person name="Gallien S."/>
            <person name="Calteau A."/>
            <person name="Vallenet D."/>
            <person name="Casiot C."/>
            <person name="Chane-Woon-Ming B."/>
            <person name="Giloteaux L."/>
            <person name="Barakat M."/>
            <person name="Bonnefoy V."/>
            <person name="Bruneel O."/>
            <person name="Chandler M."/>
            <person name="Cleiss J."/>
            <person name="Duran R."/>
            <person name="Elbaz-Poulichet F."/>
            <person name="Fonknechten N."/>
            <person name="Lauga B."/>
            <person name="Mornico D."/>
            <person name="Ortet P."/>
            <person name="Schaeffer C."/>
            <person name="Siguier P."/>
            <person name="Alexander Thil Smith A."/>
            <person name="Van Dorsselaer A."/>
            <person name="Weissenbach J."/>
            <person name="Medigue C."/>
            <person name="Le Paslier D."/>
        </authorList>
    </citation>
    <scope>NUCLEOTIDE SEQUENCE</scope>
</reference>
<sequence length="80" mass="9389">MEQHSNHDDKRRAITSTDIVRAYEENPRISKAIACRLAELTAEREQCDVFTLEYIIAEETVRNARGELYQYNHYKEVGND</sequence>
<comment type="caution">
    <text evidence="1">The sequence shown here is derived from an EMBL/GenBank/DDBJ whole genome shotgun (WGS) entry which is preliminary data.</text>
</comment>
<proteinExistence type="predicted"/>
<dbReference type="AlphaFoldDB" id="E6Q9Z3"/>
<name>E6Q9Z3_9ZZZZ</name>